<reference evidence="2" key="2">
    <citation type="submission" date="2023-06" db="EMBL/GenBank/DDBJ databases">
        <authorList>
            <consortium name="Lawrence Berkeley National Laboratory"/>
            <person name="Haridas S."/>
            <person name="Hensen N."/>
            <person name="Bonometti L."/>
            <person name="Westerberg I."/>
            <person name="Brannstrom I.O."/>
            <person name="Guillou S."/>
            <person name="Cros-Aarteil S."/>
            <person name="Calhoun S."/>
            <person name="Kuo A."/>
            <person name="Mondo S."/>
            <person name="Pangilinan J."/>
            <person name="Riley R."/>
            <person name="Labutti K."/>
            <person name="Andreopoulos B."/>
            <person name="Lipzen A."/>
            <person name="Chen C."/>
            <person name="Yanf M."/>
            <person name="Daum C."/>
            <person name="Ng V."/>
            <person name="Clum A."/>
            <person name="Steindorff A."/>
            <person name="Ohm R."/>
            <person name="Martin F."/>
            <person name="Silar P."/>
            <person name="Natvig D."/>
            <person name="Lalanne C."/>
            <person name="Gautier V."/>
            <person name="Ament-Velasquez S.L."/>
            <person name="Kruys A."/>
            <person name="Hutchinson M.I."/>
            <person name="Powell A.J."/>
            <person name="Barry K."/>
            <person name="Miller A.N."/>
            <person name="Grigoriev I.V."/>
            <person name="Debuchy R."/>
            <person name="Gladieux P."/>
            <person name="Thoren M.H."/>
            <person name="Johannesson H."/>
        </authorList>
    </citation>
    <scope>NUCLEOTIDE SEQUENCE</scope>
    <source>
        <strain evidence="2">CBS 314.62</strain>
    </source>
</reference>
<proteinExistence type="predicted"/>
<name>A0AAE0X892_9PEZI</name>
<organism evidence="2 3">
    <name type="scientific">Podospora appendiculata</name>
    <dbReference type="NCBI Taxonomy" id="314037"/>
    <lineage>
        <taxon>Eukaryota</taxon>
        <taxon>Fungi</taxon>
        <taxon>Dikarya</taxon>
        <taxon>Ascomycota</taxon>
        <taxon>Pezizomycotina</taxon>
        <taxon>Sordariomycetes</taxon>
        <taxon>Sordariomycetidae</taxon>
        <taxon>Sordariales</taxon>
        <taxon>Podosporaceae</taxon>
        <taxon>Podospora</taxon>
    </lineage>
</organism>
<dbReference type="AlphaFoldDB" id="A0AAE0X892"/>
<feature type="region of interest" description="Disordered" evidence="1">
    <location>
        <begin position="1"/>
        <end position="119"/>
    </location>
</feature>
<keyword evidence="3" id="KW-1185">Reference proteome</keyword>
<dbReference type="Proteomes" id="UP001270362">
    <property type="component" value="Unassembled WGS sequence"/>
</dbReference>
<feature type="compositionally biased region" description="Pro residues" evidence="1">
    <location>
        <begin position="97"/>
        <end position="114"/>
    </location>
</feature>
<feature type="compositionally biased region" description="Polar residues" evidence="1">
    <location>
        <begin position="41"/>
        <end position="72"/>
    </location>
</feature>
<evidence type="ECO:0000256" key="1">
    <source>
        <dbReference type="SAM" id="MobiDB-lite"/>
    </source>
</evidence>
<dbReference type="EMBL" id="JAULSO010000002">
    <property type="protein sequence ID" value="KAK3687822.1"/>
    <property type="molecule type" value="Genomic_DNA"/>
</dbReference>
<feature type="compositionally biased region" description="Polar residues" evidence="1">
    <location>
        <begin position="84"/>
        <end position="93"/>
    </location>
</feature>
<feature type="region of interest" description="Disordered" evidence="1">
    <location>
        <begin position="143"/>
        <end position="178"/>
    </location>
</feature>
<feature type="region of interest" description="Disordered" evidence="1">
    <location>
        <begin position="236"/>
        <end position="283"/>
    </location>
</feature>
<feature type="compositionally biased region" description="Polar residues" evidence="1">
    <location>
        <begin position="1"/>
        <end position="10"/>
    </location>
</feature>
<protein>
    <submittedName>
        <fullName evidence="2">Uncharacterized protein</fullName>
    </submittedName>
</protein>
<reference evidence="2" key="1">
    <citation type="journal article" date="2023" name="Mol. Phylogenet. Evol.">
        <title>Genome-scale phylogeny and comparative genomics of the fungal order Sordariales.</title>
        <authorList>
            <person name="Hensen N."/>
            <person name="Bonometti L."/>
            <person name="Westerberg I."/>
            <person name="Brannstrom I.O."/>
            <person name="Guillou S."/>
            <person name="Cros-Aarteil S."/>
            <person name="Calhoun S."/>
            <person name="Haridas S."/>
            <person name="Kuo A."/>
            <person name="Mondo S."/>
            <person name="Pangilinan J."/>
            <person name="Riley R."/>
            <person name="LaButti K."/>
            <person name="Andreopoulos B."/>
            <person name="Lipzen A."/>
            <person name="Chen C."/>
            <person name="Yan M."/>
            <person name="Daum C."/>
            <person name="Ng V."/>
            <person name="Clum A."/>
            <person name="Steindorff A."/>
            <person name="Ohm R.A."/>
            <person name="Martin F."/>
            <person name="Silar P."/>
            <person name="Natvig D.O."/>
            <person name="Lalanne C."/>
            <person name="Gautier V."/>
            <person name="Ament-Velasquez S.L."/>
            <person name="Kruys A."/>
            <person name="Hutchinson M.I."/>
            <person name="Powell A.J."/>
            <person name="Barry K."/>
            <person name="Miller A.N."/>
            <person name="Grigoriev I.V."/>
            <person name="Debuchy R."/>
            <person name="Gladieux P."/>
            <person name="Hiltunen Thoren M."/>
            <person name="Johannesson H."/>
        </authorList>
    </citation>
    <scope>NUCLEOTIDE SEQUENCE</scope>
    <source>
        <strain evidence="2">CBS 314.62</strain>
    </source>
</reference>
<accession>A0AAE0X892</accession>
<gene>
    <name evidence="2" type="ORF">B0T22DRAFT_479105</name>
</gene>
<feature type="compositionally biased region" description="Pro residues" evidence="1">
    <location>
        <begin position="267"/>
        <end position="283"/>
    </location>
</feature>
<comment type="caution">
    <text evidence="2">The sequence shown here is derived from an EMBL/GenBank/DDBJ whole genome shotgun (WGS) entry which is preliminary data.</text>
</comment>
<sequence>MVRSFSLSVRSSKKDPSEAGKVTPLGPSILVDKALPPSPNPLESTASVRSAAGSQASSQKWQTTPKQHTPGSASLDLEPLPTPIYSSMHSSGLLQPLPSPVNTPPNVLSPPPSHDPGQHAQYVAEVHGSAATEMHRLNPEAAPQASPYDGASYPMYQPTPPHESYQAPFPETDPDDQAGNLIIQGAQYNHLFPDATHFLKTGGEVDGSTPAMEPNNPAAMRQGPSVELASMHNATHMPELSASPKPSYNRTDFGGQTHPGLDSRRPVPVPVPVPPALPRIPSP</sequence>
<evidence type="ECO:0000313" key="2">
    <source>
        <dbReference type="EMBL" id="KAK3687822.1"/>
    </source>
</evidence>
<evidence type="ECO:0000313" key="3">
    <source>
        <dbReference type="Proteomes" id="UP001270362"/>
    </source>
</evidence>